<name>A0A6M8BKQ6_9CYAN</name>
<protein>
    <submittedName>
        <fullName evidence="2">Transposase</fullName>
    </submittedName>
</protein>
<evidence type="ECO:0000313" key="2">
    <source>
        <dbReference type="EMBL" id="QKD82915.1"/>
    </source>
</evidence>
<dbReference type="Gene3D" id="3.90.350.10">
    <property type="entry name" value="Transposase Inhibitor Protein From Tn5, Chain A, domain 1"/>
    <property type="match status" value="1"/>
</dbReference>
<keyword evidence="3" id="KW-1185">Reference proteome</keyword>
<dbReference type="SUPFAM" id="SSF53098">
    <property type="entry name" value="Ribonuclease H-like"/>
    <property type="match status" value="1"/>
</dbReference>
<dbReference type="InterPro" id="IPR012337">
    <property type="entry name" value="RNaseH-like_sf"/>
</dbReference>
<dbReference type="RefSeq" id="WP_172356152.1">
    <property type="nucleotide sequence ID" value="NZ_CP053661.1"/>
</dbReference>
<organism evidence="2 3">
    <name type="scientific">Thermoleptolyngbya sichuanensis A183</name>
    <dbReference type="NCBI Taxonomy" id="2737172"/>
    <lineage>
        <taxon>Bacteria</taxon>
        <taxon>Bacillati</taxon>
        <taxon>Cyanobacteriota</taxon>
        <taxon>Cyanophyceae</taxon>
        <taxon>Oculatellales</taxon>
        <taxon>Oculatellaceae</taxon>
        <taxon>Thermoleptolyngbya</taxon>
        <taxon>Thermoleptolyngbya sichuanensis</taxon>
    </lineage>
</organism>
<dbReference type="GO" id="GO:0003677">
    <property type="term" value="F:DNA binding"/>
    <property type="evidence" value="ECO:0007669"/>
    <property type="project" value="InterPro"/>
</dbReference>
<evidence type="ECO:0000313" key="3">
    <source>
        <dbReference type="Proteomes" id="UP000505210"/>
    </source>
</evidence>
<dbReference type="InterPro" id="IPR002559">
    <property type="entry name" value="Transposase_11"/>
</dbReference>
<dbReference type="GO" id="GO:0004803">
    <property type="term" value="F:transposase activity"/>
    <property type="evidence" value="ECO:0007669"/>
    <property type="project" value="InterPro"/>
</dbReference>
<dbReference type="EMBL" id="CP053661">
    <property type="protein sequence ID" value="QKD82915.1"/>
    <property type="molecule type" value="Genomic_DNA"/>
</dbReference>
<sequence>MSPTSRLYDALNDFLRQCDIQWQDARHLQTLCWMIIGMIGSQNVHLNGFGVYVRSRAQMAQSHQRRFRRWLSNRRINVASAHHALIGQALSNWQTQRLYLSLDTTVVWNCFCIVWVAVVYRGRTVPVAWKVVAQSSSTVRLWTIQRVLRQAQRLMPEGVAIVLLADRGFADGKLMKYLRENLGWHFRIRIKRSFQFQHQGQWRQVSSVQLQPGQAYFTPAVSVGRTKPYDNVYLAFAHDKLSRENWTIVSDEPTNLQTFAQYRLRFQVEESFLDLKSNGFNLEASRLRDEVALSQLCGVIALTMLFLVLQGGQVVASGKRRQVDAHWKRGMSYLKLGWNWIRLAITHQWKIHVYQFLSCSPDPQPAIASRRQHDDSLKREFTVLSRIPAS</sequence>
<dbReference type="AlphaFoldDB" id="A0A6M8BKQ6"/>
<dbReference type="KEGG" id="theu:HPC62_12595"/>
<accession>A0A6M8BKQ6</accession>
<proteinExistence type="predicted"/>
<evidence type="ECO:0000259" key="1">
    <source>
        <dbReference type="Pfam" id="PF01609"/>
    </source>
</evidence>
<gene>
    <name evidence="2" type="ORF">HPC62_12595</name>
</gene>
<feature type="domain" description="Transposase IS4-like" evidence="1">
    <location>
        <begin position="117"/>
        <end position="303"/>
    </location>
</feature>
<reference evidence="2 3" key="1">
    <citation type="submission" date="2020-05" db="EMBL/GenBank/DDBJ databases">
        <title>Complete genome sequence of of a novel Thermoleptolyngbya strain isolated from hot springs of Ganzi, Sichuan China.</title>
        <authorList>
            <person name="Tang J."/>
            <person name="Daroch M."/>
            <person name="Li L."/>
            <person name="Waleron K."/>
            <person name="Waleron M."/>
            <person name="Waleron M."/>
        </authorList>
    </citation>
    <scope>NUCLEOTIDE SEQUENCE [LARGE SCALE GENOMIC DNA]</scope>
    <source>
        <strain evidence="2 3">PKUAC-SCTA183</strain>
    </source>
</reference>
<dbReference type="Pfam" id="PF01609">
    <property type="entry name" value="DDE_Tnp_1"/>
    <property type="match status" value="1"/>
</dbReference>
<dbReference type="GO" id="GO:0006313">
    <property type="term" value="P:DNA transposition"/>
    <property type="evidence" value="ECO:0007669"/>
    <property type="project" value="InterPro"/>
</dbReference>
<dbReference type="Proteomes" id="UP000505210">
    <property type="component" value="Chromosome"/>
</dbReference>